<reference evidence="12" key="1">
    <citation type="submission" date="2021-01" db="EMBL/GenBank/DDBJ databases">
        <authorList>
            <person name="Corre E."/>
            <person name="Pelletier E."/>
            <person name="Niang G."/>
            <person name="Scheremetjew M."/>
            <person name="Finn R."/>
            <person name="Kale V."/>
            <person name="Holt S."/>
            <person name="Cochrane G."/>
            <person name="Meng A."/>
            <person name="Brown T."/>
            <person name="Cohen L."/>
        </authorList>
    </citation>
    <scope>NUCLEOTIDE SEQUENCE</scope>
    <source>
        <strain evidence="12">SoJaBio B1-5/56/2</strain>
    </source>
</reference>
<dbReference type="AlphaFoldDB" id="A0A7S4KPT4"/>
<evidence type="ECO:0000313" key="12">
    <source>
        <dbReference type="EMBL" id="CAE2301708.1"/>
    </source>
</evidence>
<dbReference type="Pfam" id="PF00153">
    <property type="entry name" value="Mito_carr"/>
    <property type="match status" value="3"/>
</dbReference>
<comment type="subcellular location">
    <subcellularLocation>
        <location evidence="1">Mitochondrion membrane</location>
        <topology evidence="1">Multi-pass membrane protein</topology>
    </subcellularLocation>
</comment>
<sequence>MPNPAQPQQPKFTQHLFAGAVAGFVCDALVHPMDTIRCCLQANRSTLTTSTLSFLKKQSLFSLYRGFGAVAVCTIPAHSIYFTTYQTTKSYLSKTTNKEGEGGLFVNFVSGGVAELAAATIWGPMDVVKQRAQAGEWRGEQGRMRASSREVSLSILRSEGLRGFYKGYSAALAVYLPFTGIYFMTYEEVKKISQKNYQKWKSYQSENKYQKHFDAVELPFIGYLCSAAMAGGIAAAVTSPLDVVKTRLQLEKASLPDGYKGMKDAFVRIFKEEGPKAFGKGLLARILWITPGTAISMATYEVCIQWQLKR</sequence>
<dbReference type="PRINTS" id="PR00926">
    <property type="entry name" value="MITOCARRIER"/>
</dbReference>
<dbReference type="Gene3D" id="1.50.40.10">
    <property type="entry name" value="Mitochondrial carrier domain"/>
    <property type="match status" value="2"/>
</dbReference>
<dbReference type="EMBL" id="HBKR01014459">
    <property type="protein sequence ID" value="CAE2301708.1"/>
    <property type="molecule type" value="Transcribed_RNA"/>
</dbReference>
<evidence type="ECO:0000256" key="10">
    <source>
        <dbReference type="RuleBase" id="RU000488"/>
    </source>
</evidence>
<evidence type="ECO:0000256" key="3">
    <source>
        <dbReference type="ARBA" id="ARBA00022448"/>
    </source>
</evidence>
<dbReference type="PANTHER" id="PTHR45758">
    <property type="entry name" value="MITOFERRIN-1-RELATED"/>
    <property type="match status" value="1"/>
</dbReference>
<dbReference type="InterPro" id="IPR018108">
    <property type="entry name" value="MCP_transmembrane"/>
</dbReference>
<dbReference type="GO" id="GO:0005381">
    <property type="term" value="F:iron ion transmembrane transporter activity"/>
    <property type="evidence" value="ECO:0007669"/>
    <property type="project" value="UniProtKB-ARBA"/>
</dbReference>
<dbReference type="PANTHER" id="PTHR45758:SF3">
    <property type="entry name" value="MITOCHONDRIAL SUBSTRATE CARRIER FAMILY PROTEIN E"/>
    <property type="match status" value="1"/>
</dbReference>
<gene>
    <name evidence="12" type="ORF">NAES01612_LOCUS9573</name>
</gene>
<protein>
    <recommendedName>
        <fullName evidence="13">Mitochondrial carrier protein</fullName>
    </recommendedName>
</protein>
<name>A0A7S4KPT4_9EUKA</name>
<evidence type="ECO:0000256" key="8">
    <source>
        <dbReference type="ARBA" id="ARBA00023136"/>
    </source>
</evidence>
<evidence type="ECO:0000256" key="4">
    <source>
        <dbReference type="ARBA" id="ARBA00022692"/>
    </source>
</evidence>
<comment type="similarity">
    <text evidence="2 10">Belongs to the mitochondrial carrier (TC 2.A.29) family.</text>
</comment>
<feature type="repeat" description="Solcar" evidence="9">
    <location>
        <begin position="218"/>
        <end position="306"/>
    </location>
</feature>
<dbReference type="SUPFAM" id="SSF103506">
    <property type="entry name" value="Mitochondrial carrier"/>
    <property type="match status" value="1"/>
</dbReference>
<evidence type="ECO:0000256" key="2">
    <source>
        <dbReference type="ARBA" id="ARBA00006375"/>
    </source>
</evidence>
<keyword evidence="4 9" id="KW-0812">Transmembrane</keyword>
<evidence type="ECO:0000256" key="1">
    <source>
        <dbReference type="ARBA" id="ARBA00004225"/>
    </source>
</evidence>
<accession>A0A7S4KPT4</accession>
<feature type="transmembrane region" description="Helical" evidence="11">
    <location>
        <begin position="104"/>
        <end position="123"/>
    </location>
</feature>
<evidence type="ECO:0000256" key="6">
    <source>
        <dbReference type="ARBA" id="ARBA00022989"/>
    </source>
</evidence>
<evidence type="ECO:0000256" key="9">
    <source>
        <dbReference type="PROSITE-ProRule" id="PRU00282"/>
    </source>
</evidence>
<evidence type="ECO:0000256" key="5">
    <source>
        <dbReference type="ARBA" id="ARBA00022737"/>
    </source>
</evidence>
<evidence type="ECO:0000256" key="7">
    <source>
        <dbReference type="ARBA" id="ARBA00023128"/>
    </source>
</evidence>
<proteinExistence type="inferred from homology"/>
<keyword evidence="6 11" id="KW-1133">Transmembrane helix</keyword>
<dbReference type="InterPro" id="IPR002067">
    <property type="entry name" value="MCP"/>
</dbReference>
<keyword evidence="8 9" id="KW-0472">Membrane</keyword>
<dbReference type="GO" id="GO:0031966">
    <property type="term" value="C:mitochondrial membrane"/>
    <property type="evidence" value="ECO:0007669"/>
    <property type="project" value="UniProtKB-SubCell"/>
</dbReference>
<organism evidence="12">
    <name type="scientific">Paramoeba aestuarina</name>
    <dbReference type="NCBI Taxonomy" id="180227"/>
    <lineage>
        <taxon>Eukaryota</taxon>
        <taxon>Amoebozoa</taxon>
        <taxon>Discosea</taxon>
        <taxon>Flabellinia</taxon>
        <taxon>Dactylopodida</taxon>
        <taxon>Paramoebidae</taxon>
        <taxon>Paramoeba</taxon>
    </lineage>
</organism>
<keyword evidence="3 10" id="KW-0813">Transport</keyword>
<feature type="repeat" description="Solcar" evidence="9">
    <location>
        <begin position="102"/>
        <end position="192"/>
    </location>
</feature>
<evidence type="ECO:0000256" key="11">
    <source>
        <dbReference type="SAM" id="Phobius"/>
    </source>
</evidence>
<feature type="transmembrane region" description="Helical" evidence="11">
    <location>
        <begin position="63"/>
        <end position="84"/>
    </location>
</feature>
<dbReference type="PROSITE" id="PS50920">
    <property type="entry name" value="SOLCAR"/>
    <property type="match status" value="3"/>
</dbReference>
<dbReference type="InterPro" id="IPR023395">
    <property type="entry name" value="MCP_dom_sf"/>
</dbReference>
<feature type="transmembrane region" description="Helical" evidence="11">
    <location>
        <begin position="220"/>
        <end position="244"/>
    </location>
</feature>
<feature type="repeat" description="Solcar" evidence="9">
    <location>
        <begin position="10"/>
        <end position="91"/>
    </location>
</feature>
<keyword evidence="5" id="KW-0677">Repeat</keyword>
<evidence type="ECO:0008006" key="13">
    <source>
        <dbReference type="Google" id="ProtNLM"/>
    </source>
</evidence>
<feature type="transmembrane region" description="Helical" evidence="11">
    <location>
        <begin position="167"/>
        <end position="185"/>
    </location>
</feature>
<keyword evidence="7" id="KW-0496">Mitochondrion</keyword>